<keyword evidence="2" id="KW-0489">Methyltransferase</keyword>
<name>A0A1J1LSY8_9CYAN</name>
<accession>A0A1J1LSY8</accession>
<dbReference type="CDD" id="cd02440">
    <property type="entry name" value="AdoMet_MTases"/>
    <property type="match status" value="1"/>
</dbReference>
<reference evidence="3" key="1">
    <citation type="submission" date="2015-10" db="EMBL/GenBank/DDBJ databases">
        <authorList>
            <person name="Regsiter A."/>
            <person name="william w."/>
        </authorList>
    </citation>
    <scope>NUCLEOTIDE SEQUENCE [LARGE SCALE GENOMIC DNA]</scope>
</reference>
<dbReference type="SUPFAM" id="SSF53335">
    <property type="entry name" value="S-adenosyl-L-methionine-dependent methyltransferases"/>
    <property type="match status" value="1"/>
</dbReference>
<keyword evidence="3" id="KW-1185">Reference proteome</keyword>
<dbReference type="GO" id="GO:0008168">
    <property type="term" value="F:methyltransferase activity"/>
    <property type="evidence" value="ECO:0007669"/>
    <property type="project" value="UniProtKB-KW"/>
</dbReference>
<dbReference type="GO" id="GO:0032259">
    <property type="term" value="P:methylation"/>
    <property type="evidence" value="ECO:0007669"/>
    <property type="project" value="UniProtKB-KW"/>
</dbReference>
<proteinExistence type="predicted"/>
<dbReference type="Proteomes" id="UP000184315">
    <property type="component" value="Unassembled WGS sequence"/>
</dbReference>
<sequence>MESTNIYEQEKGLAVLDYQNYPEGIQEYMAVEEAFLLKHLQGAKSLLEIGCGDGRYLEMLAPVVGEILGIDYAEYLVNVSRKRTNNLPNVDVIHGNAKDLSSLLSKTYQFATLAWNTIGNMPPEIHPDVFRGLSQWVEERIFISTYQCSDAVMQERLKLYKNCGYKVNSINGNKVIMEDGQHTAYAYPINYFQELLESNHFSMETYDLGFCGVMIVGNNQNF</sequence>
<dbReference type="STRING" id="671072.PL921470018"/>
<feature type="domain" description="Methyltransferase" evidence="1">
    <location>
        <begin position="47"/>
        <end position="137"/>
    </location>
</feature>
<dbReference type="Pfam" id="PF13649">
    <property type="entry name" value="Methyltransf_25"/>
    <property type="match status" value="1"/>
</dbReference>
<keyword evidence="2" id="KW-0830">Ubiquinone</keyword>
<organism evidence="2 3">
    <name type="scientific">Planktothrix tepida PCC 9214</name>
    <dbReference type="NCBI Taxonomy" id="671072"/>
    <lineage>
        <taxon>Bacteria</taxon>
        <taxon>Bacillati</taxon>
        <taxon>Cyanobacteriota</taxon>
        <taxon>Cyanophyceae</taxon>
        <taxon>Oscillatoriophycideae</taxon>
        <taxon>Oscillatoriales</taxon>
        <taxon>Microcoleaceae</taxon>
        <taxon>Planktothrix</taxon>
    </lineage>
</organism>
<dbReference type="InterPro" id="IPR029063">
    <property type="entry name" value="SAM-dependent_MTases_sf"/>
</dbReference>
<gene>
    <name evidence="2" type="ORF">PL921470018</name>
</gene>
<dbReference type="InterPro" id="IPR041698">
    <property type="entry name" value="Methyltransf_25"/>
</dbReference>
<dbReference type="EMBL" id="CZDF01000177">
    <property type="protein sequence ID" value="CUR35701.1"/>
    <property type="molecule type" value="Genomic_DNA"/>
</dbReference>
<dbReference type="AlphaFoldDB" id="A0A1J1LSY8"/>
<evidence type="ECO:0000259" key="1">
    <source>
        <dbReference type="Pfam" id="PF13649"/>
    </source>
</evidence>
<dbReference type="Gene3D" id="3.40.50.150">
    <property type="entry name" value="Vaccinia Virus protein VP39"/>
    <property type="match status" value="1"/>
</dbReference>
<evidence type="ECO:0000313" key="2">
    <source>
        <dbReference type="EMBL" id="CUR35701.1"/>
    </source>
</evidence>
<dbReference type="RefSeq" id="WP_072717033.1">
    <property type="nucleotide sequence ID" value="NZ_LN889763.1"/>
</dbReference>
<evidence type="ECO:0000313" key="3">
    <source>
        <dbReference type="Proteomes" id="UP000184315"/>
    </source>
</evidence>
<keyword evidence="2" id="KW-0808">Transferase</keyword>
<protein>
    <submittedName>
        <fullName evidence="2">Methylase involved in ubiquinone/menaquinone biosynthesis</fullName>
    </submittedName>
</protein>
<dbReference type="OrthoDB" id="9779104at2"/>